<dbReference type="CDD" id="cd02766">
    <property type="entry name" value="MopB_3"/>
    <property type="match status" value="1"/>
</dbReference>
<dbReference type="PANTHER" id="PTHR43742">
    <property type="entry name" value="TRIMETHYLAMINE-N-OXIDE REDUCTASE"/>
    <property type="match status" value="1"/>
</dbReference>
<keyword evidence="6" id="KW-0408">Iron</keyword>
<dbReference type="Proteomes" id="UP001238088">
    <property type="component" value="Unassembled WGS sequence"/>
</dbReference>
<evidence type="ECO:0000256" key="1">
    <source>
        <dbReference type="ARBA" id="ARBA00001942"/>
    </source>
</evidence>
<dbReference type="Gene3D" id="3.40.50.740">
    <property type="match status" value="1"/>
</dbReference>
<keyword evidence="3" id="KW-0500">Molybdenum</keyword>
<comment type="cofactor">
    <cofactor evidence="1">
        <name>Mo-bis(molybdopterin guanine dinucleotide)</name>
        <dbReference type="ChEBI" id="CHEBI:60539"/>
    </cofactor>
</comment>
<dbReference type="InterPro" id="IPR050612">
    <property type="entry name" value="Prok_Mopterin_Oxidored"/>
</dbReference>
<dbReference type="EMBL" id="JAUSUB010000061">
    <property type="protein sequence ID" value="MDQ0273934.1"/>
    <property type="molecule type" value="Genomic_DNA"/>
</dbReference>
<keyword evidence="7" id="KW-0411">Iron-sulfur</keyword>
<dbReference type="InterPro" id="IPR037920">
    <property type="entry name" value="YoaE_C"/>
</dbReference>
<keyword evidence="5" id="KW-0560">Oxidoreductase</keyword>
<organism evidence="9 10">
    <name type="scientific">Cytobacillus purgationiresistens</name>
    <dbReference type="NCBI Taxonomy" id="863449"/>
    <lineage>
        <taxon>Bacteria</taxon>
        <taxon>Bacillati</taxon>
        <taxon>Bacillota</taxon>
        <taxon>Bacilli</taxon>
        <taxon>Bacillales</taxon>
        <taxon>Bacillaceae</taxon>
        <taxon>Cytobacillus</taxon>
    </lineage>
</organism>
<evidence type="ECO:0000259" key="8">
    <source>
        <dbReference type="PROSITE" id="PS51669"/>
    </source>
</evidence>
<dbReference type="PROSITE" id="PS00490">
    <property type="entry name" value="MOLYBDOPTERIN_PROK_2"/>
    <property type="match status" value="1"/>
</dbReference>
<evidence type="ECO:0000313" key="10">
    <source>
        <dbReference type="Proteomes" id="UP001238088"/>
    </source>
</evidence>
<reference evidence="9 10" key="1">
    <citation type="submission" date="2023-07" db="EMBL/GenBank/DDBJ databases">
        <title>Genomic Encyclopedia of Type Strains, Phase IV (KMG-IV): sequencing the most valuable type-strain genomes for metagenomic binning, comparative biology and taxonomic classification.</title>
        <authorList>
            <person name="Goeker M."/>
        </authorList>
    </citation>
    <scope>NUCLEOTIDE SEQUENCE [LARGE SCALE GENOMIC DNA]</scope>
    <source>
        <strain evidence="9 10">DSM 23494</strain>
    </source>
</reference>
<gene>
    <name evidence="9" type="ORF">J2S17_005895</name>
</gene>
<evidence type="ECO:0000256" key="6">
    <source>
        <dbReference type="ARBA" id="ARBA00023004"/>
    </source>
</evidence>
<dbReference type="InterPro" id="IPR006657">
    <property type="entry name" value="MoPterin_dinucl-bd_dom"/>
</dbReference>
<dbReference type="SUPFAM" id="SSF50692">
    <property type="entry name" value="ADC-like"/>
    <property type="match status" value="1"/>
</dbReference>
<evidence type="ECO:0000256" key="2">
    <source>
        <dbReference type="ARBA" id="ARBA00010312"/>
    </source>
</evidence>
<keyword evidence="4" id="KW-0479">Metal-binding</keyword>
<evidence type="ECO:0000256" key="7">
    <source>
        <dbReference type="ARBA" id="ARBA00023014"/>
    </source>
</evidence>
<dbReference type="Pfam" id="PF00384">
    <property type="entry name" value="Molybdopterin"/>
    <property type="match status" value="1"/>
</dbReference>
<dbReference type="CDD" id="cd02786">
    <property type="entry name" value="MopB_CT_3"/>
    <property type="match status" value="1"/>
</dbReference>
<dbReference type="Gene3D" id="2.40.40.20">
    <property type="match status" value="1"/>
</dbReference>
<dbReference type="Gene3D" id="3.30.2070.10">
    <property type="entry name" value="Formate dehydrogenase/DMSO reductase"/>
    <property type="match status" value="1"/>
</dbReference>
<evidence type="ECO:0000256" key="5">
    <source>
        <dbReference type="ARBA" id="ARBA00023002"/>
    </source>
</evidence>
<dbReference type="Gene3D" id="3.40.228.10">
    <property type="entry name" value="Dimethylsulfoxide Reductase, domain 2"/>
    <property type="match status" value="1"/>
</dbReference>
<feature type="domain" description="4Fe-4S Mo/W bis-MGD-type" evidence="8">
    <location>
        <begin position="9"/>
        <end position="66"/>
    </location>
</feature>
<keyword evidence="10" id="KW-1185">Reference proteome</keyword>
<dbReference type="InterPro" id="IPR006963">
    <property type="entry name" value="Mopterin_OxRdtase_4Fe-4S_dom"/>
</dbReference>
<evidence type="ECO:0000313" key="9">
    <source>
        <dbReference type="EMBL" id="MDQ0273934.1"/>
    </source>
</evidence>
<dbReference type="Pfam" id="PF04879">
    <property type="entry name" value="Molybdop_Fe4S4"/>
    <property type="match status" value="1"/>
</dbReference>
<dbReference type="InterPro" id="IPR009010">
    <property type="entry name" value="Asp_de-COase-like_dom_sf"/>
</dbReference>
<dbReference type="InterPro" id="IPR006655">
    <property type="entry name" value="Mopterin_OxRdtase_prok_CS"/>
</dbReference>
<dbReference type="PROSITE" id="PS51669">
    <property type="entry name" value="4FE4S_MOW_BIS_MGD"/>
    <property type="match status" value="1"/>
</dbReference>
<sequence length="683" mass="75995">MSSFTQEKDGIFPSVCSLDCPDQCGLLVHKKDGKIVKVVGDPNHPVTKGNICNKVRNMAARLYDDKRLEYPLKRVGEKGEGKFERISWEEAIETITSRWKSLIDLDGPESIIPYSFYGNMGYLTAEGMDRRFFHRLGASQLDRAVCQAAGSEGYKYTMGGSFGVDPDDTVESKLIIFWGVNAVSTNMHQIVLAQKAKKAGAKIIVIDVHKNQTGRMADWFIPILPGTDSALALGMMHILFAENLVDEDFLKEYTVGYEELRQHVVQYDPVTVSGITGVPVDDLYKLTRMYGETAPAFIRIGNGLQHHDNGGMTIRSIACLPAVTGQWLHKGGGALKSNSGYLAHNTFAMQRPDLMKNKQTRTINMNAIGEALLQEENPIKSMYVYGSNPAVIAPSSNKVKAGLEREDLFLVVHDLFLTETAQYADIVLPSTSSYENTDFYGSYWHNFFHLQQPVIEAYGESKSNFEVFKLLAAGMEYTESTFNESEAEVITNALNHPSNPYIDHITYEKLVENEYMKANIKPLLPGKLHTPSGKIELYSEKMVEDGYPALPTYMPIVNDGDAQFLFVPGPNHNFLNSTFSNNEKHIKLEKQPKLHMNQNDAEKYGVEDGDMVRIWNHRGECELTAAVGDNVLQGVLVSQGLWADQPGTKQIVNALTPDRIADMGGGATFFSGRVNMEKAKALV</sequence>
<protein>
    <submittedName>
        <fullName evidence="9">Anaerobic selenocysteine-containing dehydrogenase</fullName>
    </submittedName>
</protein>
<accession>A0ABU0AST9</accession>
<name>A0ABU0AST9_9BACI</name>
<evidence type="ECO:0000256" key="4">
    <source>
        <dbReference type="ARBA" id="ARBA00022723"/>
    </source>
</evidence>
<proteinExistence type="inferred from homology"/>
<evidence type="ECO:0000256" key="3">
    <source>
        <dbReference type="ARBA" id="ARBA00022505"/>
    </source>
</evidence>
<dbReference type="RefSeq" id="WP_307480680.1">
    <property type="nucleotide sequence ID" value="NZ_JAUSUB010000061.1"/>
</dbReference>
<dbReference type="PANTHER" id="PTHR43742:SF6">
    <property type="entry name" value="OXIDOREDUCTASE YYAE-RELATED"/>
    <property type="match status" value="1"/>
</dbReference>
<dbReference type="InterPro" id="IPR006656">
    <property type="entry name" value="Mopterin_OxRdtase"/>
</dbReference>
<dbReference type="SUPFAM" id="SSF53706">
    <property type="entry name" value="Formate dehydrogenase/DMSO reductase, domains 1-3"/>
    <property type="match status" value="1"/>
</dbReference>
<comment type="caution">
    <text evidence="9">The sequence shown here is derived from an EMBL/GenBank/DDBJ whole genome shotgun (WGS) entry which is preliminary data.</text>
</comment>
<comment type="similarity">
    <text evidence="2">Belongs to the prokaryotic molybdopterin-containing oxidoreductase family.</text>
</comment>
<dbReference type="SMART" id="SM00926">
    <property type="entry name" value="Molybdop_Fe4S4"/>
    <property type="match status" value="1"/>
</dbReference>
<dbReference type="Pfam" id="PF01568">
    <property type="entry name" value="Molydop_binding"/>
    <property type="match status" value="1"/>
</dbReference>
<dbReference type="Gene3D" id="2.20.25.90">
    <property type="entry name" value="ADC-like domains"/>
    <property type="match status" value="1"/>
</dbReference>